<gene>
    <name evidence="2" type="ORF">Esi_0155_0036</name>
</gene>
<dbReference type="GO" id="GO:0044877">
    <property type="term" value="F:protein-containing complex binding"/>
    <property type="evidence" value="ECO:0007669"/>
    <property type="project" value="TreeGrafter"/>
</dbReference>
<dbReference type="Gene3D" id="3.40.50.720">
    <property type="entry name" value="NAD(P)-binding Rossmann-like Domain"/>
    <property type="match status" value="1"/>
</dbReference>
<dbReference type="InterPro" id="IPR036291">
    <property type="entry name" value="NAD(P)-bd_dom_sf"/>
</dbReference>
<dbReference type="OMA" id="YPYGHVI"/>
<dbReference type="AlphaFoldDB" id="D8LG07"/>
<evidence type="ECO:0000313" key="3">
    <source>
        <dbReference type="Proteomes" id="UP000002630"/>
    </source>
</evidence>
<evidence type="ECO:0000313" key="2">
    <source>
        <dbReference type="EMBL" id="CBN78906.1"/>
    </source>
</evidence>
<dbReference type="InterPro" id="IPR051207">
    <property type="entry name" value="ComplexI_NDUFA9_subunit"/>
</dbReference>
<dbReference type="SUPFAM" id="SSF51735">
    <property type="entry name" value="NAD(P)-binding Rossmann-fold domains"/>
    <property type="match status" value="1"/>
</dbReference>
<dbReference type="EMBL" id="FN648104">
    <property type="protein sequence ID" value="CBN78906.1"/>
    <property type="molecule type" value="Genomic_DNA"/>
</dbReference>
<dbReference type="InParanoid" id="D8LG07"/>
<evidence type="ECO:0000259" key="1">
    <source>
        <dbReference type="Pfam" id="PF13460"/>
    </source>
</evidence>
<dbReference type="OrthoDB" id="192408at2759"/>
<reference evidence="2 3" key="1">
    <citation type="journal article" date="2010" name="Nature">
        <title>The Ectocarpus genome and the independent evolution of multicellularity in brown algae.</title>
        <authorList>
            <person name="Cock J.M."/>
            <person name="Sterck L."/>
            <person name="Rouze P."/>
            <person name="Scornet D."/>
            <person name="Allen A.E."/>
            <person name="Amoutzias G."/>
            <person name="Anthouard V."/>
            <person name="Artiguenave F."/>
            <person name="Aury J.M."/>
            <person name="Badger J.H."/>
            <person name="Beszteri B."/>
            <person name="Billiau K."/>
            <person name="Bonnet E."/>
            <person name="Bothwell J.H."/>
            <person name="Bowler C."/>
            <person name="Boyen C."/>
            <person name="Brownlee C."/>
            <person name="Carrano C.J."/>
            <person name="Charrier B."/>
            <person name="Cho G.Y."/>
            <person name="Coelho S.M."/>
            <person name="Collen J."/>
            <person name="Corre E."/>
            <person name="Da Silva C."/>
            <person name="Delage L."/>
            <person name="Delaroque N."/>
            <person name="Dittami S.M."/>
            <person name="Doulbeau S."/>
            <person name="Elias M."/>
            <person name="Farnham G."/>
            <person name="Gachon C.M."/>
            <person name="Gschloessl B."/>
            <person name="Heesch S."/>
            <person name="Jabbari K."/>
            <person name="Jubin C."/>
            <person name="Kawai H."/>
            <person name="Kimura K."/>
            <person name="Kloareg B."/>
            <person name="Kupper F.C."/>
            <person name="Lang D."/>
            <person name="Le Bail A."/>
            <person name="Leblanc C."/>
            <person name="Lerouge P."/>
            <person name="Lohr M."/>
            <person name="Lopez P.J."/>
            <person name="Martens C."/>
            <person name="Maumus F."/>
            <person name="Michel G."/>
            <person name="Miranda-Saavedra D."/>
            <person name="Morales J."/>
            <person name="Moreau H."/>
            <person name="Motomura T."/>
            <person name="Nagasato C."/>
            <person name="Napoli C.A."/>
            <person name="Nelson D.R."/>
            <person name="Nyvall-Collen P."/>
            <person name="Peters A.F."/>
            <person name="Pommier C."/>
            <person name="Potin P."/>
            <person name="Poulain J."/>
            <person name="Quesneville H."/>
            <person name="Read B."/>
            <person name="Rensing S.A."/>
            <person name="Ritter A."/>
            <person name="Rousvoal S."/>
            <person name="Samanta M."/>
            <person name="Samson G."/>
            <person name="Schroeder D.C."/>
            <person name="Segurens B."/>
            <person name="Strittmatter M."/>
            <person name="Tonon T."/>
            <person name="Tregear J.W."/>
            <person name="Valentin K."/>
            <person name="von Dassow P."/>
            <person name="Yamagishi T."/>
            <person name="Van de Peer Y."/>
            <person name="Wincker P."/>
        </authorList>
    </citation>
    <scope>NUCLEOTIDE SEQUENCE [LARGE SCALE GENOMIC DNA]</scope>
    <source>
        <strain evidence="3">Ec32 / CCAP1310/4</strain>
    </source>
</reference>
<dbReference type="PANTHER" id="PTHR12126:SF16">
    <property type="entry name" value="MIOREX COMPLEX COMPONENT 2"/>
    <property type="match status" value="1"/>
</dbReference>
<dbReference type="GO" id="GO:0005739">
    <property type="term" value="C:mitochondrion"/>
    <property type="evidence" value="ECO:0007669"/>
    <property type="project" value="TreeGrafter"/>
</dbReference>
<accession>D8LG07</accession>
<dbReference type="EMBL" id="FN649736">
    <property type="protein sequence ID" value="CBN78906.1"/>
    <property type="molecule type" value="Genomic_DNA"/>
</dbReference>
<sequence>MCLCRERKQVIVFGGSGFVGQNVCQAALRMGADVVSVNRSGAPTGKDKAWKDKVRWVQADIFKPEDYAVELSGAAGVVSCVGAFGSDQQVEKICGDATVAATEAAEKADVERFVFISAAGAQHDHPVMKGYWKGKQKAEKAILERFPDGGVVLRAPGIYGDRDVGPVTIPLGALMRPMEMLFNLAPFAAVRSSSPLEAMLTPPVAVENVSRVAAAGALGLVPGGVLLVDDINRLATDCT</sequence>
<name>D8LG07_ECTSI</name>
<protein>
    <recommendedName>
        <fullName evidence="1">NAD(P)-binding domain-containing protein</fullName>
    </recommendedName>
</protein>
<dbReference type="PANTHER" id="PTHR12126">
    <property type="entry name" value="NADH-UBIQUINONE OXIDOREDUCTASE 39 KDA SUBUNIT-RELATED"/>
    <property type="match status" value="1"/>
</dbReference>
<dbReference type="STRING" id="2880.D8LG07"/>
<feature type="domain" description="NAD(P)-binding" evidence="1">
    <location>
        <begin position="14"/>
        <end position="142"/>
    </location>
</feature>
<proteinExistence type="predicted"/>
<organism evidence="2 3">
    <name type="scientific">Ectocarpus siliculosus</name>
    <name type="common">Brown alga</name>
    <name type="synonym">Conferva siliculosa</name>
    <dbReference type="NCBI Taxonomy" id="2880"/>
    <lineage>
        <taxon>Eukaryota</taxon>
        <taxon>Sar</taxon>
        <taxon>Stramenopiles</taxon>
        <taxon>Ochrophyta</taxon>
        <taxon>PX clade</taxon>
        <taxon>Phaeophyceae</taxon>
        <taxon>Ectocarpales</taxon>
        <taxon>Ectocarpaceae</taxon>
        <taxon>Ectocarpus</taxon>
    </lineage>
</organism>
<dbReference type="eggNOG" id="KOG4288">
    <property type="taxonomic scope" value="Eukaryota"/>
</dbReference>
<dbReference type="Pfam" id="PF13460">
    <property type="entry name" value="NAD_binding_10"/>
    <property type="match status" value="1"/>
</dbReference>
<keyword evidence="3" id="KW-1185">Reference proteome</keyword>
<dbReference type="Proteomes" id="UP000002630">
    <property type="component" value="Linkage Group LG11"/>
</dbReference>
<dbReference type="InterPro" id="IPR016040">
    <property type="entry name" value="NAD(P)-bd_dom"/>
</dbReference>